<dbReference type="PANTHER" id="PTHR33044">
    <property type="entry name" value="BIFUNCTIONAL INHIBITOR/LIPID-TRANSFER PROTEIN/SEED STORAGE 2S ALBUMIN SUPERFAMILY PROTEIN-RELATED"/>
    <property type="match status" value="1"/>
</dbReference>
<feature type="signal peptide" evidence="10">
    <location>
        <begin position="1"/>
        <end position="22"/>
    </location>
</feature>
<evidence type="ECO:0000256" key="2">
    <source>
        <dbReference type="ARBA" id="ARBA00009748"/>
    </source>
</evidence>
<evidence type="ECO:0000256" key="7">
    <source>
        <dbReference type="ARBA" id="ARBA00023180"/>
    </source>
</evidence>
<keyword evidence="8" id="KW-0449">Lipoprotein</keyword>
<comment type="similarity">
    <text evidence="2">Belongs to the plant LTP family.</text>
</comment>
<name>A0A7N0V9G9_KALFE</name>
<evidence type="ECO:0000256" key="10">
    <source>
        <dbReference type="SAM" id="SignalP"/>
    </source>
</evidence>
<feature type="region of interest" description="Disordered" evidence="9">
    <location>
        <begin position="101"/>
        <end position="122"/>
    </location>
</feature>
<dbReference type="Gene3D" id="1.10.110.10">
    <property type="entry name" value="Plant lipid-transfer and hydrophobic proteins"/>
    <property type="match status" value="1"/>
</dbReference>
<keyword evidence="4" id="KW-0472">Membrane</keyword>
<comment type="subcellular location">
    <subcellularLocation>
        <location evidence="1">Cell membrane</location>
        <topology evidence="1">Lipid-anchor</topology>
        <topology evidence="1">GPI-anchor</topology>
    </subcellularLocation>
</comment>
<evidence type="ECO:0000313" key="12">
    <source>
        <dbReference type="EnsemblPlants" id="Kaladp0292s0009.1.v1.1"/>
    </source>
</evidence>
<evidence type="ECO:0000256" key="1">
    <source>
        <dbReference type="ARBA" id="ARBA00004609"/>
    </source>
</evidence>
<feature type="domain" description="Bifunctional inhibitor/plant lipid transfer protein/seed storage helical" evidence="11">
    <location>
        <begin position="11"/>
        <end position="99"/>
    </location>
</feature>
<evidence type="ECO:0000256" key="4">
    <source>
        <dbReference type="ARBA" id="ARBA00022622"/>
    </source>
</evidence>
<evidence type="ECO:0000259" key="11">
    <source>
        <dbReference type="Pfam" id="PF14368"/>
    </source>
</evidence>
<keyword evidence="13" id="KW-1185">Reference proteome</keyword>
<dbReference type="Proteomes" id="UP000594263">
    <property type="component" value="Unplaced"/>
</dbReference>
<evidence type="ECO:0000256" key="8">
    <source>
        <dbReference type="ARBA" id="ARBA00023288"/>
    </source>
</evidence>
<reference evidence="12" key="1">
    <citation type="submission" date="2021-01" db="UniProtKB">
        <authorList>
            <consortium name="EnsemblPlants"/>
        </authorList>
    </citation>
    <scope>IDENTIFICATION</scope>
</reference>
<keyword evidence="3" id="KW-1003">Cell membrane</keyword>
<keyword evidence="7" id="KW-0325">Glycoprotein</keyword>
<evidence type="ECO:0000256" key="3">
    <source>
        <dbReference type="ARBA" id="ARBA00022475"/>
    </source>
</evidence>
<keyword evidence="6" id="KW-1015">Disulfide bond</keyword>
<dbReference type="InterPro" id="IPR043325">
    <property type="entry name" value="LTSS"/>
</dbReference>
<dbReference type="GO" id="GO:0098552">
    <property type="term" value="C:side of membrane"/>
    <property type="evidence" value="ECO:0007669"/>
    <property type="project" value="UniProtKB-KW"/>
</dbReference>
<dbReference type="InterPro" id="IPR036312">
    <property type="entry name" value="Bifun_inhib/LTP/seed_sf"/>
</dbReference>
<keyword evidence="5 10" id="KW-0732">Signal</keyword>
<organism evidence="12 13">
    <name type="scientific">Kalanchoe fedtschenkoi</name>
    <name type="common">Lavender scallops</name>
    <name type="synonym">South American air plant</name>
    <dbReference type="NCBI Taxonomy" id="63787"/>
    <lineage>
        <taxon>Eukaryota</taxon>
        <taxon>Viridiplantae</taxon>
        <taxon>Streptophyta</taxon>
        <taxon>Embryophyta</taxon>
        <taxon>Tracheophyta</taxon>
        <taxon>Spermatophyta</taxon>
        <taxon>Magnoliopsida</taxon>
        <taxon>eudicotyledons</taxon>
        <taxon>Gunneridae</taxon>
        <taxon>Pentapetalae</taxon>
        <taxon>Saxifragales</taxon>
        <taxon>Crassulaceae</taxon>
        <taxon>Kalanchoe</taxon>
    </lineage>
</organism>
<dbReference type="InterPro" id="IPR016140">
    <property type="entry name" value="Bifunc_inhib/LTP/seed_store"/>
</dbReference>
<evidence type="ECO:0000256" key="5">
    <source>
        <dbReference type="ARBA" id="ARBA00022729"/>
    </source>
</evidence>
<dbReference type="GO" id="GO:0005886">
    <property type="term" value="C:plasma membrane"/>
    <property type="evidence" value="ECO:0007669"/>
    <property type="project" value="UniProtKB-SubCell"/>
</dbReference>
<sequence length="141" mass="14198">MSSNRQWMWVVAVAVAVSVADAQNVPSCGSNLVACAAFMNVTKPPASCCDPLKETIETQLQCLCNIYSTPGLLPSLGINVTEALTLPSRCGIAGDLSACGTAQSPGSPTTPAGRPGSGAERTGSAAATVGALGFLISIMLL</sequence>
<dbReference type="Gramene" id="Kaladp0292s0009.1.v1.1">
    <property type="protein sequence ID" value="Kaladp0292s0009.1.v1.1"/>
    <property type="gene ID" value="Kaladp0292s0009.v1.1"/>
</dbReference>
<protein>
    <recommendedName>
        <fullName evidence="11">Bifunctional inhibitor/plant lipid transfer protein/seed storage helical domain-containing protein</fullName>
    </recommendedName>
</protein>
<keyword evidence="4" id="KW-0336">GPI-anchor</keyword>
<dbReference type="Pfam" id="PF14368">
    <property type="entry name" value="LTP_2"/>
    <property type="match status" value="1"/>
</dbReference>
<feature type="compositionally biased region" description="Polar residues" evidence="9">
    <location>
        <begin position="101"/>
        <end position="110"/>
    </location>
</feature>
<evidence type="ECO:0000256" key="6">
    <source>
        <dbReference type="ARBA" id="ARBA00023157"/>
    </source>
</evidence>
<dbReference type="OMA" id="CASKLIP"/>
<dbReference type="AlphaFoldDB" id="A0A7N0V9G9"/>
<proteinExistence type="inferred from homology"/>
<feature type="chain" id="PRO_5029526971" description="Bifunctional inhibitor/plant lipid transfer protein/seed storage helical domain-containing protein" evidence="10">
    <location>
        <begin position="23"/>
        <end position="141"/>
    </location>
</feature>
<evidence type="ECO:0000313" key="13">
    <source>
        <dbReference type="Proteomes" id="UP000594263"/>
    </source>
</evidence>
<dbReference type="CDD" id="cd00010">
    <property type="entry name" value="AAI_LTSS"/>
    <property type="match status" value="1"/>
</dbReference>
<evidence type="ECO:0000256" key="9">
    <source>
        <dbReference type="SAM" id="MobiDB-lite"/>
    </source>
</evidence>
<dbReference type="EnsemblPlants" id="Kaladp0292s0009.1.v1.1">
    <property type="protein sequence ID" value="Kaladp0292s0009.1.v1.1"/>
    <property type="gene ID" value="Kaladp0292s0009.v1.1"/>
</dbReference>
<dbReference type="SUPFAM" id="SSF47699">
    <property type="entry name" value="Bifunctional inhibitor/lipid-transfer protein/seed storage 2S albumin"/>
    <property type="match status" value="1"/>
</dbReference>
<accession>A0A7N0V9G9</accession>